<dbReference type="eggNOG" id="ENOG5032ZF5">
    <property type="taxonomic scope" value="Bacteria"/>
</dbReference>
<reference evidence="1 2" key="1">
    <citation type="submission" date="2015-03" db="EMBL/GenBank/DDBJ databases">
        <authorList>
            <person name="Murphy D."/>
        </authorList>
    </citation>
    <scope>NUCLEOTIDE SEQUENCE [LARGE SCALE GENOMIC DNA]</scope>
    <source>
        <strain evidence="1 2">BR165/97</strain>
    </source>
</reference>
<protein>
    <submittedName>
        <fullName evidence="1">Membrane protein</fullName>
    </submittedName>
</protein>
<dbReference type="InterPro" id="IPR019652">
    <property type="entry name" value="DUF2509"/>
</dbReference>
<accession>A0A0T9M9V4</accession>
<evidence type="ECO:0000313" key="2">
    <source>
        <dbReference type="Proteomes" id="UP000038750"/>
    </source>
</evidence>
<dbReference type="RefSeq" id="WP_050073629.1">
    <property type="nucleotide sequence ID" value="NZ_CPZJ01000008.1"/>
</dbReference>
<organism evidence="1 2">
    <name type="scientific">Yersinia intermedia</name>
    <dbReference type="NCBI Taxonomy" id="631"/>
    <lineage>
        <taxon>Bacteria</taxon>
        <taxon>Pseudomonadati</taxon>
        <taxon>Pseudomonadota</taxon>
        <taxon>Gammaproteobacteria</taxon>
        <taxon>Enterobacterales</taxon>
        <taxon>Yersiniaceae</taxon>
        <taxon>Yersinia</taxon>
    </lineage>
</organism>
<sequence>MKLNHLTLNHQRGASTLAAVATLFALGLFLLSALHRQLDNIQQITSEEQHYLRAFNQATSSLNWGISQNWSFSLPWRAGSTWYCIQQQQYGLKACVKPASLSGFFILRGESEPLGARPPLILYQRVMLNTGRGYLVHYQLVKAARGWLDFCPDKDVQFCNY</sequence>
<dbReference type="STRING" id="631.CH53_2690"/>
<dbReference type="AlphaFoldDB" id="A0A0T9M9V4"/>
<dbReference type="Pfam" id="PF10713">
    <property type="entry name" value="DUF2509"/>
    <property type="match status" value="1"/>
</dbReference>
<dbReference type="Proteomes" id="UP000038750">
    <property type="component" value="Unassembled WGS sequence"/>
</dbReference>
<evidence type="ECO:0000313" key="1">
    <source>
        <dbReference type="EMBL" id="CNF83449.1"/>
    </source>
</evidence>
<dbReference type="OrthoDB" id="7059963at2"/>
<name>A0A0T9M9V4_YERIN</name>
<proteinExistence type="predicted"/>
<gene>
    <name evidence="1" type="ORF">ERS008530_02244</name>
</gene>
<dbReference type="EMBL" id="CPZJ01000008">
    <property type="protein sequence ID" value="CNF83449.1"/>
    <property type="molecule type" value="Genomic_DNA"/>
</dbReference>